<evidence type="ECO:0000313" key="2">
    <source>
        <dbReference type="Proteomes" id="UP000799757"/>
    </source>
</evidence>
<keyword evidence="2" id="KW-1185">Reference proteome</keyword>
<dbReference type="Proteomes" id="UP000799757">
    <property type="component" value="Unassembled WGS sequence"/>
</dbReference>
<dbReference type="OrthoDB" id="5426988at2759"/>
<evidence type="ECO:0000313" key="1">
    <source>
        <dbReference type="EMBL" id="KAF2796905.1"/>
    </source>
</evidence>
<reference evidence="1" key="1">
    <citation type="journal article" date="2020" name="Stud. Mycol.">
        <title>101 Dothideomycetes genomes: a test case for predicting lifestyles and emergence of pathogens.</title>
        <authorList>
            <person name="Haridas S."/>
            <person name="Albert R."/>
            <person name="Binder M."/>
            <person name="Bloem J."/>
            <person name="Labutti K."/>
            <person name="Salamov A."/>
            <person name="Andreopoulos B."/>
            <person name="Baker S."/>
            <person name="Barry K."/>
            <person name="Bills G."/>
            <person name="Bluhm B."/>
            <person name="Cannon C."/>
            <person name="Castanera R."/>
            <person name="Culley D."/>
            <person name="Daum C."/>
            <person name="Ezra D."/>
            <person name="Gonzalez J."/>
            <person name="Henrissat B."/>
            <person name="Kuo A."/>
            <person name="Liang C."/>
            <person name="Lipzen A."/>
            <person name="Lutzoni F."/>
            <person name="Magnuson J."/>
            <person name="Mondo S."/>
            <person name="Nolan M."/>
            <person name="Ohm R."/>
            <person name="Pangilinan J."/>
            <person name="Park H.-J."/>
            <person name="Ramirez L."/>
            <person name="Alfaro M."/>
            <person name="Sun H."/>
            <person name="Tritt A."/>
            <person name="Yoshinaga Y."/>
            <person name="Zwiers L.-H."/>
            <person name="Turgeon B."/>
            <person name="Goodwin S."/>
            <person name="Spatafora J."/>
            <person name="Crous P."/>
            <person name="Grigoriev I."/>
        </authorList>
    </citation>
    <scope>NUCLEOTIDE SEQUENCE</scope>
    <source>
        <strain evidence="1">CBS 109.77</strain>
    </source>
</reference>
<name>A0A6A6XLW0_9PLEO</name>
<accession>A0A6A6XLW0</accession>
<dbReference type="Gene3D" id="3.40.50.300">
    <property type="entry name" value="P-loop containing nucleotide triphosphate hydrolases"/>
    <property type="match status" value="1"/>
</dbReference>
<organism evidence="1 2">
    <name type="scientific">Melanomma pulvis-pyrius CBS 109.77</name>
    <dbReference type="NCBI Taxonomy" id="1314802"/>
    <lineage>
        <taxon>Eukaryota</taxon>
        <taxon>Fungi</taxon>
        <taxon>Dikarya</taxon>
        <taxon>Ascomycota</taxon>
        <taxon>Pezizomycotina</taxon>
        <taxon>Dothideomycetes</taxon>
        <taxon>Pleosporomycetidae</taxon>
        <taxon>Pleosporales</taxon>
        <taxon>Melanommataceae</taxon>
        <taxon>Melanomma</taxon>
    </lineage>
</organism>
<proteinExistence type="predicted"/>
<gene>
    <name evidence="1" type="ORF">K505DRAFT_347602</name>
</gene>
<dbReference type="InterPro" id="IPR027417">
    <property type="entry name" value="P-loop_NTPase"/>
</dbReference>
<dbReference type="AlphaFoldDB" id="A0A6A6XLW0"/>
<dbReference type="SUPFAM" id="SSF52540">
    <property type="entry name" value="P-loop containing nucleoside triphosphate hydrolases"/>
    <property type="match status" value="1"/>
</dbReference>
<protein>
    <submittedName>
        <fullName evidence="1">Uncharacterized protein</fullName>
    </submittedName>
</protein>
<dbReference type="EMBL" id="MU001819">
    <property type="protein sequence ID" value="KAF2796905.1"/>
    <property type="molecule type" value="Genomic_DNA"/>
</dbReference>
<sequence>MSASESRFAWPIIWINGFPGTGKLTIAKLLATLIDQGDPLKGAREERPCSRIFTGKRSQPPLPFLLPISNLDSHLIIDFQSNNDLGRDVAREYEAAALRGRRPFLPIYLDTGTTKLLSPEVLAEMRSRCQIFRFDGVESITFDVTNMRPEEAAEALAREVRRIISDGVEH</sequence>